<keyword evidence="3" id="KW-1185">Reference proteome</keyword>
<gene>
    <name evidence="2" type="ORF">CEK71_14760</name>
</gene>
<reference evidence="2 3" key="1">
    <citation type="submission" date="2017-06" db="EMBL/GenBank/DDBJ databases">
        <title>Genome Sequencing of the methanotroph Methylovulum psychrotolerants str. HV10-M2 isolated from a high-altitude environment.</title>
        <authorList>
            <person name="Mateos-Rivera A."/>
        </authorList>
    </citation>
    <scope>NUCLEOTIDE SEQUENCE [LARGE SCALE GENOMIC DNA]</scope>
    <source>
        <strain evidence="2 3">HV10_M2</strain>
    </source>
</reference>
<name>A0A1Z4C115_9GAMM</name>
<dbReference type="EMBL" id="CP022129">
    <property type="protein sequence ID" value="ASF47227.1"/>
    <property type="molecule type" value="Genomic_DNA"/>
</dbReference>
<evidence type="ECO:0000313" key="2">
    <source>
        <dbReference type="EMBL" id="ASF47227.1"/>
    </source>
</evidence>
<accession>A0A1Z4C115</accession>
<dbReference type="KEGG" id="mpsy:CEK71_14760"/>
<keyword evidence="1" id="KW-0812">Transmembrane</keyword>
<feature type="transmembrane region" description="Helical" evidence="1">
    <location>
        <begin position="107"/>
        <end position="128"/>
    </location>
</feature>
<sequence length="164" mass="18635">MLKKLLLTLLAVLVIFEEWLWDILTATGQWLARILNLERFDQWLMAAPPSQAMLALLVPVLIVTPINLFALFLLTHGAILEGILLEIAAKLLGTLLVARVFKLVRPALLTFVWFAKLYSTIVGLLQWAHELVHNSALYKLSVKVKTAIKQQIGLFRKYLKAFFN</sequence>
<organism evidence="2 3">
    <name type="scientific">Methylovulum psychrotolerans</name>
    <dbReference type="NCBI Taxonomy" id="1704499"/>
    <lineage>
        <taxon>Bacteria</taxon>
        <taxon>Pseudomonadati</taxon>
        <taxon>Pseudomonadota</taxon>
        <taxon>Gammaproteobacteria</taxon>
        <taxon>Methylococcales</taxon>
        <taxon>Methylococcaceae</taxon>
        <taxon>Methylovulum</taxon>
    </lineage>
</organism>
<feature type="transmembrane region" description="Helical" evidence="1">
    <location>
        <begin position="52"/>
        <end position="74"/>
    </location>
</feature>
<dbReference type="RefSeq" id="WP_088620099.1">
    <property type="nucleotide sequence ID" value="NZ_CP022129.1"/>
</dbReference>
<keyword evidence="1" id="KW-1133">Transmembrane helix</keyword>
<evidence type="ECO:0000256" key="1">
    <source>
        <dbReference type="SAM" id="Phobius"/>
    </source>
</evidence>
<proteinExistence type="predicted"/>
<dbReference type="OrthoDB" id="5570651at2"/>
<protein>
    <submittedName>
        <fullName evidence="2">Uncharacterized protein</fullName>
    </submittedName>
</protein>
<keyword evidence="1" id="KW-0472">Membrane</keyword>
<dbReference type="Proteomes" id="UP000197019">
    <property type="component" value="Chromosome"/>
</dbReference>
<feature type="transmembrane region" description="Helical" evidence="1">
    <location>
        <begin position="83"/>
        <end position="101"/>
    </location>
</feature>
<dbReference type="AlphaFoldDB" id="A0A1Z4C115"/>
<evidence type="ECO:0000313" key="3">
    <source>
        <dbReference type="Proteomes" id="UP000197019"/>
    </source>
</evidence>